<name>K1RSU7_9ZZZZ</name>
<sequence length="164" mass="18446">MDTINAFIRSIGCTHTKLHRSLRSDNWSEKLGTITPRDMGRFFALLAKGELVSPQASDAMRNVFRQQHYNTMLAGSIPPYYTDPEESHADPDLIYVASKSGSMDACRNDGGLIHTPYGDYVLVMMCTDFANKLEVNDHPSVIYGNRVSRMLFDQYLALEGSFVK</sequence>
<dbReference type="PANTHER" id="PTHR35333:SF3">
    <property type="entry name" value="BETA-LACTAMASE-TYPE TRANSPEPTIDASE FOLD CONTAINING PROTEIN"/>
    <property type="match status" value="1"/>
</dbReference>
<proteinExistence type="predicted"/>
<feature type="domain" description="Beta-lactamase class A catalytic" evidence="1">
    <location>
        <begin position="2"/>
        <end position="125"/>
    </location>
</feature>
<dbReference type="Pfam" id="PF13354">
    <property type="entry name" value="Beta-lactamase2"/>
    <property type="match status" value="1"/>
</dbReference>
<reference evidence="2" key="1">
    <citation type="journal article" date="2013" name="Environ. Microbiol.">
        <title>Microbiota from the distal guts of lean and obese adolescents exhibit partial functional redundancy besides clear differences in community structure.</title>
        <authorList>
            <person name="Ferrer M."/>
            <person name="Ruiz A."/>
            <person name="Lanza F."/>
            <person name="Haange S.B."/>
            <person name="Oberbach A."/>
            <person name="Till H."/>
            <person name="Bargiela R."/>
            <person name="Campoy C."/>
            <person name="Segura M.T."/>
            <person name="Richter M."/>
            <person name="von Bergen M."/>
            <person name="Seifert J."/>
            <person name="Suarez A."/>
        </authorList>
    </citation>
    <scope>NUCLEOTIDE SEQUENCE</scope>
</reference>
<dbReference type="GO" id="GO:0046677">
    <property type="term" value="P:response to antibiotic"/>
    <property type="evidence" value="ECO:0007669"/>
    <property type="project" value="InterPro"/>
</dbReference>
<dbReference type="GO" id="GO:0008800">
    <property type="term" value="F:beta-lactamase activity"/>
    <property type="evidence" value="ECO:0007669"/>
    <property type="project" value="InterPro"/>
</dbReference>
<accession>K1RSU7</accession>
<protein>
    <submittedName>
        <fullName evidence="2">Beta-lactamase</fullName>
    </submittedName>
</protein>
<dbReference type="InterPro" id="IPR012338">
    <property type="entry name" value="Beta-lactam/transpept-like"/>
</dbReference>
<dbReference type="EMBL" id="AJWY01012947">
    <property type="protein sequence ID" value="EKC48498.1"/>
    <property type="molecule type" value="Genomic_DNA"/>
</dbReference>
<dbReference type="PANTHER" id="PTHR35333">
    <property type="entry name" value="BETA-LACTAMASE"/>
    <property type="match status" value="1"/>
</dbReference>
<dbReference type="AlphaFoldDB" id="K1RSU7"/>
<dbReference type="GO" id="GO:0030655">
    <property type="term" value="P:beta-lactam antibiotic catabolic process"/>
    <property type="evidence" value="ECO:0007669"/>
    <property type="project" value="InterPro"/>
</dbReference>
<comment type="caution">
    <text evidence="2">The sequence shown here is derived from an EMBL/GenBank/DDBJ whole genome shotgun (WGS) entry which is preliminary data.</text>
</comment>
<gene>
    <name evidence="2" type="ORF">LEA_18848</name>
</gene>
<dbReference type="Gene3D" id="3.40.710.10">
    <property type="entry name" value="DD-peptidase/beta-lactamase superfamily"/>
    <property type="match status" value="1"/>
</dbReference>
<dbReference type="InterPro" id="IPR045155">
    <property type="entry name" value="Beta-lactam_cat"/>
</dbReference>
<evidence type="ECO:0000313" key="2">
    <source>
        <dbReference type="EMBL" id="EKC48498.1"/>
    </source>
</evidence>
<dbReference type="InterPro" id="IPR000871">
    <property type="entry name" value="Beta-lactam_class-A"/>
</dbReference>
<evidence type="ECO:0000259" key="1">
    <source>
        <dbReference type="Pfam" id="PF13354"/>
    </source>
</evidence>
<dbReference type="SUPFAM" id="SSF56601">
    <property type="entry name" value="beta-lactamase/transpeptidase-like"/>
    <property type="match status" value="1"/>
</dbReference>
<organism evidence="2">
    <name type="scientific">human gut metagenome</name>
    <dbReference type="NCBI Taxonomy" id="408170"/>
    <lineage>
        <taxon>unclassified sequences</taxon>
        <taxon>metagenomes</taxon>
        <taxon>organismal metagenomes</taxon>
    </lineage>
</organism>